<evidence type="ECO:0000313" key="5">
    <source>
        <dbReference type="EMBL" id="WOL08761.1"/>
    </source>
</evidence>
<feature type="region of interest" description="Disordered" evidence="3">
    <location>
        <begin position="75"/>
        <end position="144"/>
    </location>
</feature>
<keyword evidence="2" id="KW-0862">Zinc</keyword>
<sequence length="164" mass="18523">MHKGELEMGMKQDPSSSPLSSVVCCMCGDLGLSEELFRCETCNVRLQHRYCSNLYPKFQRYSTCNWCLRERSEEQKSAGSTDDGTNKLHRNASAAPARRRLRILKKDAVKKQGKPAGMMLPASPVTAGMSKSDSSPSFSLRRRKQAEAFRSKVRKFKLLEEVSR</sequence>
<evidence type="ECO:0000256" key="1">
    <source>
        <dbReference type="ARBA" id="ARBA00022771"/>
    </source>
</evidence>
<dbReference type="AlphaFoldDB" id="A0AAQ3QGN5"/>
<dbReference type="InterPro" id="IPR011011">
    <property type="entry name" value="Znf_FYVE_PHD"/>
</dbReference>
<protein>
    <recommendedName>
        <fullName evidence="4">PHD-type zinc finger plants domain-containing protein</fullName>
    </recommendedName>
</protein>
<gene>
    <name evidence="5" type="ORF">Cni_G17514</name>
</gene>
<keyword evidence="1" id="KW-0863">Zinc-finger</keyword>
<dbReference type="SUPFAM" id="SSF57903">
    <property type="entry name" value="FYVE/PHD zinc finger"/>
    <property type="match status" value="1"/>
</dbReference>
<dbReference type="InterPro" id="IPR056874">
    <property type="entry name" value="PHD_dom_pln"/>
</dbReference>
<organism evidence="5 6">
    <name type="scientific">Canna indica</name>
    <name type="common">Indian-shot</name>
    <dbReference type="NCBI Taxonomy" id="4628"/>
    <lineage>
        <taxon>Eukaryota</taxon>
        <taxon>Viridiplantae</taxon>
        <taxon>Streptophyta</taxon>
        <taxon>Embryophyta</taxon>
        <taxon>Tracheophyta</taxon>
        <taxon>Spermatophyta</taxon>
        <taxon>Magnoliopsida</taxon>
        <taxon>Liliopsida</taxon>
        <taxon>Zingiberales</taxon>
        <taxon>Cannaceae</taxon>
        <taxon>Canna</taxon>
    </lineage>
</organism>
<dbReference type="Pfam" id="PF25054">
    <property type="entry name" value="PHD_pln"/>
    <property type="match status" value="1"/>
</dbReference>
<evidence type="ECO:0000256" key="2">
    <source>
        <dbReference type="ARBA" id="ARBA00022833"/>
    </source>
</evidence>
<keyword evidence="6" id="KW-1185">Reference proteome</keyword>
<evidence type="ECO:0000313" key="6">
    <source>
        <dbReference type="Proteomes" id="UP001327560"/>
    </source>
</evidence>
<accession>A0AAQ3QGN5</accession>
<dbReference type="PANTHER" id="PTHR33779">
    <property type="entry name" value="EXPRESSED PROTEIN"/>
    <property type="match status" value="1"/>
</dbReference>
<evidence type="ECO:0000259" key="4">
    <source>
        <dbReference type="Pfam" id="PF25054"/>
    </source>
</evidence>
<evidence type="ECO:0000256" key="3">
    <source>
        <dbReference type="SAM" id="MobiDB-lite"/>
    </source>
</evidence>
<name>A0AAQ3QGN5_9LILI</name>
<proteinExistence type="predicted"/>
<feature type="domain" description="PHD-type zinc finger plants" evidence="4">
    <location>
        <begin position="25"/>
        <end position="67"/>
    </location>
</feature>
<dbReference type="Proteomes" id="UP001327560">
    <property type="component" value="Chromosome 5"/>
</dbReference>
<reference evidence="5 6" key="1">
    <citation type="submission" date="2023-10" db="EMBL/GenBank/DDBJ databases">
        <title>Chromosome-scale genome assembly provides insights into flower coloration mechanisms of Canna indica.</title>
        <authorList>
            <person name="Li C."/>
        </authorList>
    </citation>
    <scope>NUCLEOTIDE SEQUENCE [LARGE SCALE GENOMIC DNA]</scope>
    <source>
        <tissue evidence="5">Flower</tissue>
    </source>
</reference>
<dbReference type="GO" id="GO:0008270">
    <property type="term" value="F:zinc ion binding"/>
    <property type="evidence" value="ECO:0007669"/>
    <property type="project" value="UniProtKB-KW"/>
</dbReference>
<keyword evidence="1" id="KW-0479">Metal-binding</keyword>
<dbReference type="EMBL" id="CP136894">
    <property type="protein sequence ID" value="WOL08761.1"/>
    <property type="molecule type" value="Genomic_DNA"/>
</dbReference>
<feature type="compositionally biased region" description="Polar residues" evidence="3">
    <location>
        <begin position="129"/>
        <end position="138"/>
    </location>
</feature>
<dbReference type="PANTHER" id="PTHR33779:SF1">
    <property type="entry name" value="EXPRESSED PROTEIN"/>
    <property type="match status" value="1"/>
</dbReference>